<organism evidence="1 2">
    <name type="scientific">Paramecium bursaria Chlorella virus FR483</name>
    <name type="common">PBCV-FR483</name>
    <dbReference type="NCBI Taxonomy" id="399781"/>
    <lineage>
        <taxon>Viruses</taxon>
        <taxon>Varidnaviria</taxon>
        <taxon>Bamfordvirae</taxon>
        <taxon>Nucleocytoviricota</taxon>
        <taxon>Megaviricetes</taxon>
        <taxon>Algavirales</taxon>
        <taxon>Phycodnaviridae</taxon>
        <taxon>Chlorovirus</taxon>
        <taxon>Chlorovirus conductrix</taxon>
        <taxon>Paramecium bursaria Chlorella virus A1</taxon>
    </lineage>
</organism>
<dbReference type="RefSeq" id="YP_001425824.1">
    <property type="nucleotide sequence ID" value="NC_008603.1"/>
</dbReference>
<dbReference type="KEGG" id="vg:5470043"/>
<organismHost>
    <name type="scientific">Paramecium bursaria</name>
    <dbReference type="NCBI Taxonomy" id="74790"/>
</organismHost>
<dbReference type="Proteomes" id="UP000204095">
    <property type="component" value="Segment"/>
</dbReference>
<name>A7J6P6_PBCVF</name>
<protein>
    <submittedName>
        <fullName evidence="1">Uncharacterized protein n192L</fullName>
    </submittedName>
</protein>
<gene>
    <name evidence="1" type="primary">n192L</name>
    <name evidence="1" type="ORF">FR483_n192L</name>
</gene>
<proteinExistence type="predicted"/>
<evidence type="ECO:0000313" key="2">
    <source>
        <dbReference type="Proteomes" id="UP000204095"/>
    </source>
</evidence>
<dbReference type="EMBL" id="DQ890022">
    <property type="protein sequence ID" value="ABT15477.1"/>
    <property type="molecule type" value="Genomic_DNA"/>
</dbReference>
<sequence>MRYEEKKYTVVTARNTENQYVPVAITNNHIPSIRLEDDTRPNVLIIHLPDLTYRYFSYAVGGLGRIILSSRIVLPSRGS</sequence>
<dbReference type="GeneID" id="5470043"/>
<reference evidence="1 2" key="1">
    <citation type="journal article" date="2007" name="Virology">
        <title>Sequence and annotation of the 314-kb MT325 and the 321-kb FR483 viruses that infect Chlorella Pbi.</title>
        <authorList>
            <person name="Fitzgerald L.A."/>
            <person name="Graves M.V."/>
            <person name="Li X."/>
            <person name="Feldblyum T."/>
            <person name="Hartigan J."/>
            <person name="Van Etten J.L."/>
        </authorList>
    </citation>
    <scope>NUCLEOTIDE SEQUENCE [LARGE SCALE GENOMIC DNA]</scope>
    <source>
        <strain evidence="1 2">FR483</strain>
    </source>
</reference>
<evidence type="ECO:0000313" key="1">
    <source>
        <dbReference type="EMBL" id="ABT15477.1"/>
    </source>
</evidence>
<accession>A7J6P6</accession>